<dbReference type="EMBL" id="CM046113">
    <property type="protein sequence ID" value="KAI8420647.1"/>
    <property type="molecule type" value="Genomic_DNA"/>
</dbReference>
<comment type="caution">
    <text evidence="1">The sequence shown here is derived from an EMBL/GenBank/DDBJ whole genome shotgun (WGS) entry which is preliminary data.</text>
</comment>
<gene>
    <name evidence="1" type="ORF">MSG28_007888</name>
</gene>
<name>A0ACC0J953_CHOFU</name>
<dbReference type="Proteomes" id="UP001064048">
    <property type="component" value="Chromosome 13"/>
</dbReference>
<proteinExistence type="predicted"/>
<accession>A0ACC0J953</accession>
<organism evidence="1 2">
    <name type="scientific">Choristoneura fumiferana</name>
    <name type="common">Spruce budworm moth</name>
    <name type="synonym">Archips fumiferana</name>
    <dbReference type="NCBI Taxonomy" id="7141"/>
    <lineage>
        <taxon>Eukaryota</taxon>
        <taxon>Metazoa</taxon>
        <taxon>Ecdysozoa</taxon>
        <taxon>Arthropoda</taxon>
        <taxon>Hexapoda</taxon>
        <taxon>Insecta</taxon>
        <taxon>Pterygota</taxon>
        <taxon>Neoptera</taxon>
        <taxon>Endopterygota</taxon>
        <taxon>Lepidoptera</taxon>
        <taxon>Glossata</taxon>
        <taxon>Ditrysia</taxon>
        <taxon>Tortricoidea</taxon>
        <taxon>Tortricidae</taxon>
        <taxon>Tortricinae</taxon>
        <taxon>Choristoneura</taxon>
    </lineage>
</organism>
<keyword evidence="2" id="KW-1185">Reference proteome</keyword>
<evidence type="ECO:0000313" key="1">
    <source>
        <dbReference type="EMBL" id="KAI8420647.1"/>
    </source>
</evidence>
<protein>
    <submittedName>
        <fullName evidence="1">Uncharacterized protein</fullName>
    </submittedName>
</protein>
<sequence length="1335" mass="153105">MPPIRRGRSNLGRRTRNATNQANYQSNRTAQQRQERNEIERIRIAQTRAERNELNAANNVIQGQIYHRAGSLLPVSDSNYKFLQIYFMGNSSQEIDLRCAHNSSVKRSIVEQLQTFFHQHNQLITLFKTALDMMPSDNHKIVIRADKTPVGQHARRFNAPIIDEVAIVVVGENLESRDIVLHRRNDQLQRVYETHRSYDALQYPIIFWQGEDGYHFSIKMINPVTGAEINKKVSSMNYYSYRLMVRENEDNHILKCRRLFHQYAVDMYVKIETERLTFIRLNQTKLRSEEYIHLRDAINTDGNAENVGRMTILPATYIGSPRHMHEYAQDAMSYVRYYGTADLFITFTCNPQWTEIKQELFSGQLPIDRHDITARVFKQKLKSLMDFIVKHSVFGDTRCWMYSVEWQKRGLPHAHILIWLVEKIRPNEVDKVISAEIPDAQVDPGLHDVVIKNMIHGPCGTLNQYSPCMVDGKCSKRYPRALQSETITGNDGYPQYRRRSTADNGRSTIVKVNQQDFEIDNRWIVPYSPILSKTFKAHINVESCHSVKSIKYICKYVTKGSDMAVIGVDSDNSNDEVTQYQMGRYVSSNEAIWRIFSFPIHERHPTVVHLAVHLENGQRVYFTVQNALQRAVQPPSTTLTSFFYMCQNDDFARTLLYSEMPKYYTWNQSLKKFQRRKQGKPVPGYPGVYSTDALGRIYSVHPSNDECFYLRLLLVNVRGPTSFQHLRTVNGELCGSYREACQRLQLLENDNQWDQTLNDAVISSQAHQIRTLFSIIISTCFPSKPIDLWIKYKDYMSDDILHQMRIRTRNPDLQLSEEIYNEALILIEDMCLIMSNKVLSHLGMAAPNRPMHDALNQELQREKLYDLDALKESIRINLPMLNQQQKYVFDTLMRVINDGTGGIYFLDAPGGTGKTFLISLLLATIRSHNKIALALASSGIAATLLEGGRTAHSALKLPLNMQTNESPTCNISKNSAMARVLQQCKLIVWDECTMAHKKSLEALDRTMQDLRNNQNRFGGAMILLAGDFRQTLPVIPRSTPADELNACLKSSNLWKHVKILNLSKNMRVELQNDQSGEIFSKHLIDIGNGKFPIDALTSCITFPESFCQFSESKAELIQKVFPNVAHNYRNHIWLSERAILAAKNIDVNELNFIIQNEIFGDLRTYKSVDTATNEDDVVNYPPEFLNSLDLPGLPPHNLQLKVGSVVIMLRNINQPRLCNGTRLAVKKLLNNVIEATILRGKYKGEDVLIPRIPMIPTDVPFEFKRLQFPVRLAFAMTINKSQGQSFSVCGINLENPCFSHGQLYVACSRVGKPSDLFVYAPGHQTKNIVYHKALQ</sequence>
<reference evidence="1 2" key="1">
    <citation type="journal article" date="2022" name="Genome Biol. Evol.">
        <title>The Spruce Budworm Genome: Reconstructing the Evolutionary History of Antifreeze Proteins.</title>
        <authorList>
            <person name="Beliveau C."/>
            <person name="Gagne P."/>
            <person name="Picq S."/>
            <person name="Vernygora O."/>
            <person name="Keeling C.I."/>
            <person name="Pinkney K."/>
            <person name="Doucet D."/>
            <person name="Wen F."/>
            <person name="Johnston J.S."/>
            <person name="Maaroufi H."/>
            <person name="Boyle B."/>
            <person name="Laroche J."/>
            <person name="Dewar K."/>
            <person name="Juretic N."/>
            <person name="Blackburn G."/>
            <person name="Nisole A."/>
            <person name="Brunet B."/>
            <person name="Brandao M."/>
            <person name="Lumley L."/>
            <person name="Duan J."/>
            <person name="Quan G."/>
            <person name="Lucarotti C.J."/>
            <person name="Roe A.D."/>
            <person name="Sperling F.A.H."/>
            <person name="Levesque R.C."/>
            <person name="Cusson M."/>
        </authorList>
    </citation>
    <scope>NUCLEOTIDE SEQUENCE [LARGE SCALE GENOMIC DNA]</scope>
    <source>
        <strain evidence="1">Glfc:IPQL:Cfum</strain>
    </source>
</reference>
<evidence type="ECO:0000313" key="2">
    <source>
        <dbReference type="Proteomes" id="UP001064048"/>
    </source>
</evidence>